<dbReference type="AlphaFoldDB" id="A0A5Q2RSY1"/>
<dbReference type="Gene3D" id="1.10.1370.20">
    <property type="entry name" value="Oligoendopeptidase f, C-terminal domain"/>
    <property type="match status" value="1"/>
</dbReference>
<dbReference type="NCBIfam" id="TIGR02290">
    <property type="entry name" value="M3_fam_3"/>
    <property type="match status" value="1"/>
</dbReference>
<dbReference type="InterPro" id="IPR045090">
    <property type="entry name" value="Pept_M3A_M3B"/>
</dbReference>
<keyword evidence="5 6" id="KW-0482">Metalloprotease</keyword>
<evidence type="ECO:0000259" key="7">
    <source>
        <dbReference type="Pfam" id="PF01432"/>
    </source>
</evidence>
<dbReference type="SUPFAM" id="SSF55486">
    <property type="entry name" value="Metalloproteases ('zincins'), catalytic domain"/>
    <property type="match status" value="1"/>
</dbReference>
<evidence type="ECO:0000256" key="3">
    <source>
        <dbReference type="ARBA" id="ARBA00022801"/>
    </source>
</evidence>
<dbReference type="EMBL" id="CP045851">
    <property type="protein sequence ID" value="QGG96315.1"/>
    <property type="molecule type" value="Genomic_DNA"/>
</dbReference>
<organism evidence="9 10">
    <name type="scientific">Actinomarinicola tropica</name>
    <dbReference type="NCBI Taxonomy" id="2789776"/>
    <lineage>
        <taxon>Bacteria</taxon>
        <taxon>Bacillati</taxon>
        <taxon>Actinomycetota</taxon>
        <taxon>Acidimicrobiia</taxon>
        <taxon>Acidimicrobiales</taxon>
        <taxon>Iamiaceae</taxon>
        <taxon>Actinomarinicola</taxon>
    </lineage>
</organism>
<dbReference type="GO" id="GO:0006508">
    <property type="term" value="P:proteolysis"/>
    <property type="evidence" value="ECO:0007669"/>
    <property type="project" value="UniProtKB-KW"/>
</dbReference>
<dbReference type="Proteomes" id="UP000334019">
    <property type="component" value="Chromosome"/>
</dbReference>
<dbReference type="PANTHER" id="PTHR11804:SF5">
    <property type="entry name" value="OLIGOENDOPEPTIDASE F"/>
    <property type="match status" value="1"/>
</dbReference>
<evidence type="ECO:0000256" key="6">
    <source>
        <dbReference type="RuleBase" id="RU003435"/>
    </source>
</evidence>
<comment type="cofactor">
    <cofactor evidence="6">
        <name>Zn(2+)</name>
        <dbReference type="ChEBI" id="CHEBI:29105"/>
    </cofactor>
    <text evidence="6">Binds 1 zinc ion.</text>
</comment>
<sequence length="608" mass="66996">MTATDDRLDADLTAEDVAWDLETLVDGRGAEGVDDLLAAADALADRIAARRGQVAQLDAAGLDEVMREQAELHTLVGRAGSYAGLRFAVDTADAAVAALMQRVDERSTAIGTRLLFFDLEWAAVDDDHAERLLADERLAWCAHHLRNVRRYRDHLLSEPEERILTEKAATGRNAWSRLFSELTSAISVELPDGQGGTETAKLETALSRLADPDREVRRTAAEAVTAGLAPGLRTRAFVFNTLLHDKAVDDRLRSYATWLTSRNLANEATDESVEALVAAVRSRYDIPQRWYRLKADILGVDRIADYDRMSSVAESEAQIGWSAARELVLDSYRSFSPEMADIALRFFEESWIDAPVRPAKRPGAFCAYTVPDHHPYVMLNWTGRRRDVLTLAHELGHGLHAFLARDQGVFHQGTPLTLAETASVFGETVTFGQLLDATTDPGERLALLAESIEGAIATVFRQTAMNQFEAAVHTARREEGELSVDRFGELWASTQADMLGDAVEITEGYRTWWSYIPHFIGTPGYVYAYAYGQLLALSVYARYEEQGGDFVPRYLHLLSAGGSMPPEELGRIVGCDLADPGFWGAGLDIVQGQLEAAETAAHDAGRLR</sequence>
<evidence type="ECO:0000313" key="10">
    <source>
        <dbReference type="Proteomes" id="UP000334019"/>
    </source>
</evidence>
<keyword evidence="1 6" id="KW-0645">Protease</keyword>
<evidence type="ECO:0000313" key="9">
    <source>
        <dbReference type="EMBL" id="QGG96315.1"/>
    </source>
</evidence>
<dbReference type="InterPro" id="IPR011977">
    <property type="entry name" value="Pept_M3B_clade3"/>
</dbReference>
<dbReference type="InterPro" id="IPR042088">
    <property type="entry name" value="OligoPept_F_C"/>
</dbReference>
<keyword evidence="3 6" id="KW-0378">Hydrolase</keyword>
<dbReference type="Pfam" id="PF08439">
    <property type="entry name" value="Peptidase_M3_N"/>
    <property type="match status" value="1"/>
</dbReference>
<keyword evidence="10" id="KW-1185">Reference proteome</keyword>
<evidence type="ECO:0000256" key="5">
    <source>
        <dbReference type="ARBA" id="ARBA00023049"/>
    </source>
</evidence>
<accession>A0A5Q2RSY1</accession>
<evidence type="ECO:0000256" key="4">
    <source>
        <dbReference type="ARBA" id="ARBA00022833"/>
    </source>
</evidence>
<feature type="domain" description="Peptidase M3A/M3B catalytic" evidence="7">
    <location>
        <begin position="211"/>
        <end position="581"/>
    </location>
</feature>
<dbReference type="PANTHER" id="PTHR11804">
    <property type="entry name" value="PROTEASE M3 THIMET OLIGOPEPTIDASE-RELATED"/>
    <property type="match status" value="1"/>
</dbReference>
<dbReference type="GO" id="GO:0004222">
    <property type="term" value="F:metalloendopeptidase activity"/>
    <property type="evidence" value="ECO:0007669"/>
    <property type="project" value="InterPro"/>
</dbReference>
<feature type="domain" description="Oligopeptidase F N-terminal" evidence="8">
    <location>
        <begin position="120"/>
        <end position="186"/>
    </location>
</feature>
<reference evidence="9 10" key="1">
    <citation type="submission" date="2019-11" db="EMBL/GenBank/DDBJ databases">
        <authorList>
            <person name="He Y."/>
        </authorList>
    </citation>
    <scope>NUCLEOTIDE SEQUENCE [LARGE SCALE GENOMIC DNA]</scope>
    <source>
        <strain evidence="9 10">SCSIO 58843</strain>
    </source>
</reference>
<dbReference type="CDD" id="cd09610">
    <property type="entry name" value="M3B_PepF"/>
    <property type="match status" value="1"/>
</dbReference>
<proteinExistence type="inferred from homology"/>
<dbReference type="InterPro" id="IPR013647">
    <property type="entry name" value="OligopepF_N_dom"/>
</dbReference>
<gene>
    <name evidence="9" type="ORF">GH723_15085</name>
</gene>
<evidence type="ECO:0000256" key="2">
    <source>
        <dbReference type="ARBA" id="ARBA00022723"/>
    </source>
</evidence>
<dbReference type="Pfam" id="PF01432">
    <property type="entry name" value="Peptidase_M3"/>
    <property type="match status" value="1"/>
</dbReference>
<name>A0A5Q2RSY1_9ACTN</name>
<dbReference type="RefSeq" id="WP_153760419.1">
    <property type="nucleotide sequence ID" value="NZ_CP045851.1"/>
</dbReference>
<keyword evidence="2 6" id="KW-0479">Metal-binding</keyword>
<comment type="similarity">
    <text evidence="6">Belongs to the peptidase M3 family.</text>
</comment>
<evidence type="ECO:0000256" key="1">
    <source>
        <dbReference type="ARBA" id="ARBA00022670"/>
    </source>
</evidence>
<protein>
    <submittedName>
        <fullName evidence="9">M3 family oligoendopeptidase</fullName>
    </submittedName>
</protein>
<dbReference type="GO" id="GO:0046872">
    <property type="term" value="F:metal ion binding"/>
    <property type="evidence" value="ECO:0007669"/>
    <property type="project" value="UniProtKB-UniRule"/>
</dbReference>
<keyword evidence="4 6" id="KW-0862">Zinc</keyword>
<dbReference type="GO" id="GO:0006518">
    <property type="term" value="P:peptide metabolic process"/>
    <property type="evidence" value="ECO:0007669"/>
    <property type="project" value="TreeGrafter"/>
</dbReference>
<dbReference type="Gene3D" id="1.20.140.70">
    <property type="entry name" value="Oligopeptidase f, N-terminal domain"/>
    <property type="match status" value="1"/>
</dbReference>
<dbReference type="InterPro" id="IPR001567">
    <property type="entry name" value="Pept_M3A_M3B_dom"/>
</dbReference>
<dbReference type="KEGG" id="atq:GH723_15085"/>
<evidence type="ECO:0000259" key="8">
    <source>
        <dbReference type="Pfam" id="PF08439"/>
    </source>
</evidence>